<dbReference type="InterPro" id="IPR038084">
    <property type="entry name" value="PduO/GlcC-like_sf"/>
</dbReference>
<dbReference type="AlphaFoldDB" id="A0A233RK06"/>
<evidence type="ECO:0000313" key="2">
    <source>
        <dbReference type="Proteomes" id="UP000242757"/>
    </source>
</evidence>
<dbReference type="OrthoDB" id="9815788at2"/>
<proteinExistence type="predicted"/>
<dbReference type="PANTHER" id="PTHR34309:SF10">
    <property type="entry name" value="SLR1406 PROTEIN"/>
    <property type="match status" value="1"/>
</dbReference>
<reference evidence="1 2" key="1">
    <citation type="submission" date="2017-08" db="EMBL/GenBank/DDBJ databases">
        <title>A Genome Sequence of Oceanimonas doudoroffii ATCC 27123T.</title>
        <authorList>
            <person name="Brennan M.A."/>
            <person name="Maclea K.S."/>
            <person name="Mcclelland W.D."/>
            <person name="Trachtenberg A.M."/>
        </authorList>
    </citation>
    <scope>NUCLEOTIDE SEQUENCE [LARGE SCALE GENOMIC DNA]</scope>
    <source>
        <strain evidence="1 2">ATCC 27123</strain>
    </source>
</reference>
<keyword evidence="2" id="KW-1185">Reference proteome</keyword>
<dbReference type="SUPFAM" id="SSF143744">
    <property type="entry name" value="GlcG-like"/>
    <property type="match status" value="1"/>
</dbReference>
<dbReference type="Gene3D" id="3.30.450.150">
    <property type="entry name" value="Haem-degrading domain"/>
    <property type="match status" value="1"/>
</dbReference>
<dbReference type="RefSeq" id="WP_094200487.1">
    <property type="nucleotide sequence ID" value="NZ_NBIM01000001.1"/>
</dbReference>
<gene>
    <name evidence="1" type="ORF">B6S08_09615</name>
</gene>
<organism evidence="1 2">
    <name type="scientific">Oceanimonas doudoroffii</name>
    <dbReference type="NCBI Taxonomy" id="84158"/>
    <lineage>
        <taxon>Bacteria</taxon>
        <taxon>Pseudomonadati</taxon>
        <taxon>Pseudomonadota</taxon>
        <taxon>Gammaproteobacteria</taxon>
        <taxon>Aeromonadales</taxon>
        <taxon>Aeromonadaceae</taxon>
        <taxon>Oceanimonas</taxon>
    </lineage>
</organism>
<sequence>MNTVSLEQALVIIQGALNRAKEVSAAPLTVAVLDNAGVLVALQRQDNSSLMRPDIAIAKAWGSIALGRSSRGLAEMAAARPGFMQSLNTLGEGKILPAPGGVLIRDENKRIIGAVGITGDLSDVDEACAVAGVEHAGLQADCS</sequence>
<accession>A0A233RK06</accession>
<dbReference type="Pfam" id="PF03928">
    <property type="entry name" value="HbpS-like"/>
    <property type="match status" value="1"/>
</dbReference>
<name>A0A233RK06_9GAMM</name>
<dbReference type="PANTHER" id="PTHR34309">
    <property type="entry name" value="SLR1406 PROTEIN"/>
    <property type="match status" value="1"/>
</dbReference>
<dbReference type="EMBL" id="NBIM01000001">
    <property type="protein sequence ID" value="OXY83714.1"/>
    <property type="molecule type" value="Genomic_DNA"/>
</dbReference>
<dbReference type="Proteomes" id="UP000242757">
    <property type="component" value="Unassembled WGS sequence"/>
</dbReference>
<comment type="caution">
    <text evidence="1">The sequence shown here is derived from an EMBL/GenBank/DDBJ whole genome shotgun (WGS) entry which is preliminary data.</text>
</comment>
<dbReference type="InterPro" id="IPR005624">
    <property type="entry name" value="PduO/GlcC-like"/>
</dbReference>
<evidence type="ECO:0000313" key="1">
    <source>
        <dbReference type="EMBL" id="OXY83714.1"/>
    </source>
</evidence>
<protein>
    <submittedName>
        <fullName evidence="1">GlcG protein</fullName>
    </submittedName>
</protein>
<dbReference type="InterPro" id="IPR052517">
    <property type="entry name" value="GlcG_carb_metab_protein"/>
</dbReference>